<dbReference type="NCBIfam" id="TIGR01777">
    <property type="entry name" value="yfcH"/>
    <property type="match status" value="1"/>
</dbReference>
<dbReference type="Pfam" id="PF01370">
    <property type="entry name" value="Epimerase"/>
    <property type="match status" value="1"/>
</dbReference>
<proteinExistence type="predicted"/>
<dbReference type="SUPFAM" id="SSF51735">
    <property type="entry name" value="NAD(P)-binding Rossmann-fold domains"/>
    <property type="match status" value="1"/>
</dbReference>
<dbReference type="PANTHER" id="PTHR11092">
    <property type="entry name" value="SUGAR NUCLEOTIDE EPIMERASE RELATED"/>
    <property type="match status" value="1"/>
</dbReference>
<dbReference type="PANTHER" id="PTHR11092:SF0">
    <property type="entry name" value="EPIMERASE FAMILY PROTEIN SDR39U1"/>
    <property type="match status" value="1"/>
</dbReference>
<dbReference type="InterPro" id="IPR036291">
    <property type="entry name" value="NAD(P)-bd_dom_sf"/>
</dbReference>
<gene>
    <name evidence="3" type="ORF">HCN44_002393</name>
</gene>
<name>A0A834Y309_APHGI</name>
<evidence type="ECO:0000259" key="2">
    <source>
        <dbReference type="Pfam" id="PF08338"/>
    </source>
</evidence>
<dbReference type="Proteomes" id="UP000639338">
    <property type="component" value="Unassembled WGS sequence"/>
</dbReference>
<evidence type="ECO:0000313" key="4">
    <source>
        <dbReference type="Proteomes" id="UP000639338"/>
    </source>
</evidence>
<evidence type="ECO:0008006" key="5">
    <source>
        <dbReference type="Google" id="ProtNLM"/>
    </source>
</evidence>
<evidence type="ECO:0000259" key="1">
    <source>
        <dbReference type="Pfam" id="PF01370"/>
    </source>
</evidence>
<feature type="domain" description="NAD-dependent epimerase/dehydratase" evidence="1">
    <location>
        <begin position="6"/>
        <end position="213"/>
    </location>
</feature>
<reference evidence="3 4" key="1">
    <citation type="submission" date="2020-08" db="EMBL/GenBank/DDBJ databases">
        <title>Aphidius gifuensis genome sequencing and assembly.</title>
        <authorList>
            <person name="Du Z."/>
        </authorList>
    </citation>
    <scope>NUCLEOTIDE SEQUENCE [LARGE SCALE GENOMIC DNA]</scope>
    <source>
        <strain evidence="3">YNYX2018</strain>
        <tissue evidence="3">Adults</tissue>
    </source>
</reference>
<evidence type="ECO:0000313" key="3">
    <source>
        <dbReference type="EMBL" id="KAF7996747.1"/>
    </source>
</evidence>
<dbReference type="Gene3D" id="3.40.50.720">
    <property type="entry name" value="NAD(P)-binding Rossmann-like Domain"/>
    <property type="match status" value="1"/>
</dbReference>
<feature type="domain" description="DUF1731" evidence="2">
    <location>
        <begin position="247"/>
        <end position="293"/>
    </location>
</feature>
<dbReference type="OrthoDB" id="276721at2759"/>
<dbReference type="EMBL" id="JACMRX010000001">
    <property type="protein sequence ID" value="KAF7996747.1"/>
    <property type="molecule type" value="Genomic_DNA"/>
</dbReference>
<dbReference type="Pfam" id="PF08338">
    <property type="entry name" value="DUF1731"/>
    <property type="match status" value="1"/>
</dbReference>
<dbReference type="InterPro" id="IPR001509">
    <property type="entry name" value="Epimerase_deHydtase"/>
</dbReference>
<comment type="caution">
    <text evidence="3">The sequence shown here is derived from an EMBL/GenBank/DDBJ whole genome shotgun (WGS) entry which is preliminary data.</text>
</comment>
<keyword evidence="4" id="KW-1185">Reference proteome</keyword>
<sequence>MSFNHVVIGGGTGWIGTALACALRSQGTRVSIVTRRLSHADDILWDDVERSGLPKSTSAVINVAGVNILDPLYRWNDDFKKQVWDSRIRTTKILTNAIRNSDVKYFGQISGVAYYPPDGKEYSEDDKCQKYDYLSELVHAWEAAGELPNDSKTRKVVIRSGVVLGRTGGMISQIFFPFYLGFGGPIGSGNQYMPWIHISDLVELFIYSIEQEKIQGILNAVAPQLITNKEFTKAFGSAMWRPTIFPLPEFVLNIMFSQERAKIMTDGQKVIPKRTLEYGFEYEFPKIDMACKQFSQIAYAGLY</sequence>
<dbReference type="InterPro" id="IPR010099">
    <property type="entry name" value="SDR39U1"/>
</dbReference>
<dbReference type="AlphaFoldDB" id="A0A834Y309"/>
<dbReference type="InterPro" id="IPR013549">
    <property type="entry name" value="DUF1731"/>
</dbReference>
<accession>A0A834Y309</accession>
<organism evidence="3 4">
    <name type="scientific">Aphidius gifuensis</name>
    <name type="common">Parasitoid wasp</name>
    <dbReference type="NCBI Taxonomy" id="684658"/>
    <lineage>
        <taxon>Eukaryota</taxon>
        <taxon>Metazoa</taxon>
        <taxon>Ecdysozoa</taxon>
        <taxon>Arthropoda</taxon>
        <taxon>Hexapoda</taxon>
        <taxon>Insecta</taxon>
        <taxon>Pterygota</taxon>
        <taxon>Neoptera</taxon>
        <taxon>Endopterygota</taxon>
        <taxon>Hymenoptera</taxon>
        <taxon>Apocrita</taxon>
        <taxon>Ichneumonoidea</taxon>
        <taxon>Braconidae</taxon>
        <taxon>Aphidiinae</taxon>
        <taxon>Aphidius</taxon>
    </lineage>
</organism>
<protein>
    <recommendedName>
        <fullName evidence="5">Epimerase family protein SDR39U1</fullName>
    </recommendedName>
</protein>